<feature type="transmembrane region" description="Helical" evidence="5">
    <location>
        <begin position="42"/>
        <end position="66"/>
    </location>
</feature>
<dbReference type="PANTHER" id="PTHR43027">
    <property type="entry name" value="DOXORUBICIN RESISTANCE ABC TRANSPORTER PERMEASE PROTEIN DRRC-RELATED"/>
    <property type="match status" value="1"/>
</dbReference>
<feature type="transmembrane region" description="Helical" evidence="5">
    <location>
        <begin position="105"/>
        <end position="124"/>
    </location>
</feature>
<evidence type="ECO:0000313" key="9">
    <source>
        <dbReference type="Proteomes" id="UP000576480"/>
    </source>
</evidence>
<dbReference type="InterPro" id="IPR052902">
    <property type="entry name" value="ABC-2_transporter"/>
</dbReference>
<protein>
    <submittedName>
        <fullName evidence="7">ABC-2 type transport system permease protein</fullName>
    </submittedName>
</protein>
<keyword evidence="10" id="KW-1185">Reference proteome</keyword>
<dbReference type="InterPro" id="IPR013525">
    <property type="entry name" value="ABC2_TM"/>
</dbReference>
<evidence type="ECO:0000313" key="10">
    <source>
        <dbReference type="Proteomes" id="UP000591948"/>
    </source>
</evidence>
<evidence type="ECO:0000256" key="4">
    <source>
        <dbReference type="ARBA" id="ARBA00023136"/>
    </source>
</evidence>
<keyword evidence="2 5" id="KW-0812">Transmembrane</keyword>
<evidence type="ECO:0000256" key="5">
    <source>
        <dbReference type="SAM" id="Phobius"/>
    </source>
</evidence>
<feature type="domain" description="ABC-2 type transporter transmembrane" evidence="6">
    <location>
        <begin position="2"/>
        <end position="180"/>
    </location>
</feature>
<dbReference type="PRINTS" id="PR00164">
    <property type="entry name" value="ABC2TRNSPORT"/>
</dbReference>
<evidence type="ECO:0000256" key="3">
    <source>
        <dbReference type="ARBA" id="ARBA00022989"/>
    </source>
</evidence>
<evidence type="ECO:0000256" key="2">
    <source>
        <dbReference type="ARBA" id="ARBA00022692"/>
    </source>
</evidence>
<name>A0A6V8QFS0_9ACTN</name>
<dbReference type="Proteomes" id="UP000591948">
    <property type="component" value="Unassembled WGS sequence"/>
</dbReference>
<accession>A0A6V8QFS0</accession>
<feature type="transmembrane region" description="Helical" evidence="5">
    <location>
        <begin position="78"/>
        <end position="99"/>
    </location>
</feature>
<sequence>MGIIIAITGLMGIPISVATDREKGVLRRLRATPIRPQIILVGWVVVYFAVTLVGALLLVAVGKIVYNLRFDGNALHVFLAFTLGALSFFALGFVIASLAPTGRTANIVGMVLFLPMMFFSGATFPWKMLPEGVQMVGHVLPLTYVVQLLQGLWFAEPWGEHLLKVAVLFGMLIVGVVVSAKTFRWE</sequence>
<evidence type="ECO:0000259" key="6">
    <source>
        <dbReference type="Pfam" id="PF12698"/>
    </source>
</evidence>
<dbReference type="GO" id="GO:0140359">
    <property type="term" value="F:ABC-type transporter activity"/>
    <property type="evidence" value="ECO:0007669"/>
    <property type="project" value="InterPro"/>
</dbReference>
<comment type="subcellular location">
    <subcellularLocation>
        <location evidence="1">Membrane</location>
        <topology evidence="1">Multi-pass membrane protein</topology>
    </subcellularLocation>
</comment>
<dbReference type="AlphaFoldDB" id="A0A6V8QFS0"/>
<dbReference type="GO" id="GO:0043190">
    <property type="term" value="C:ATP-binding cassette (ABC) transporter complex"/>
    <property type="evidence" value="ECO:0007669"/>
    <property type="project" value="InterPro"/>
</dbReference>
<dbReference type="InterPro" id="IPR000412">
    <property type="entry name" value="ABC_2_transport"/>
</dbReference>
<evidence type="ECO:0000256" key="1">
    <source>
        <dbReference type="ARBA" id="ARBA00004141"/>
    </source>
</evidence>
<keyword evidence="4 5" id="KW-0472">Membrane</keyword>
<comment type="caution">
    <text evidence="7">The sequence shown here is derived from an EMBL/GenBank/DDBJ whole genome shotgun (WGS) entry which is preliminary data.</text>
</comment>
<reference evidence="9 10" key="1">
    <citation type="journal article" date="2020" name="Front. Microbiol.">
        <title>Single-cell genomics of novel Actinobacteria with the Wood-Ljungdahl pathway discovered in a serpentinizing system.</title>
        <authorList>
            <person name="Merino N."/>
            <person name="Kawai M."/>
            <person name="Boyd E.S."/>
            <person name="Colman D.R."/>
            <person name="McGlynn S.E."/>
            <person name="Nealson K.H."/>
            <person name="Kurokawa K."/>
            <person name="Hongoh Y."/>
        </authorList>
    </citation>
    <scope>NUCLEOTIDE SEQUENCE [LARGE SCALE GENOMIC DNA]</scope>
    <source>
        <strain evidence="7 10">S33</strain>
        <strain evidence="8 9">S43</strain>
    </source>
</reference>
<dbReference type="Pfam" id="PF12698">
    <property type="entry name" value="ABC2_membrane_3"/>
    <property type="match status" value="1"/>
</dbReference>
<dbReference type="EMBL" id="BLRY01000060">
    <property type="protein sequence ID" value="GFP27735.1"/>
    <property type="molecule type" value="Genomic_DNA"/>
</dbReference>
<dbReference type="PANTHER" id="PTHR43027:SF2">
    <property type="entry name" value="TRANSPORT PERMEASE PROTEIN"/>
    <property type="match status" value="1"/>
</dbReference>
<evidence type="ECO:0000313" key="7">
    <source>
        <dbReference type="EMBL" id="GFP27735.1"/>
    </source>
</evidence>
<feature type="transmembrane region" description="Helical" evidence="5">
    <location>
        <begin position="161"/>
        <end position="180"/>
    </location>
</feature>
<evidence type="ECO:0000313" key="8">
    <source>
        <dbReference type="EMBL" id="GFP35250.1"/>
    </source>
</evidence>
<proteinExistence type="predicted"/>
<keyword evidence="3 5" id="KW-1133">Transmembrane helix</keyword>
<organism evidence="7 10">
    <name type="scientific">Candidatus Hakubella thermalkaliphila</name>
    <dbReference type="NCBI Taxonomy" id="2754717"/>
    <lineage>
        <taxon>Bacteria</taxon>
        <taxon>Bacillati</taxon>
        <taxon>Actinomycetota</taxon>
        <taxon>Actinomycetota incertae sedis</taxon>
        <taxon>Candidatus Hakubellales</taxon>
        <taxon>Candidatus Hakubellaceae</taxon>
        <taxon>Candidatus Hakubella</taxon>
    </lineage>
</organism>
<gene>
    <name evidence="7" type="ORF">HKBW3S33_01145</name>
    <name evidence="8" type="ORF">HKBW3S43_01042</name>
</gene>
<dbReference type="Proteomes" id="UP000576480">
    <property type="component" value="Unassembled WGS sequence"/>
</dbReference>
<dbReference type="EMBL" id="BLSB01000071">
    <property type="protein sequence ID" value="GFP35250.1"/>
    <property type="molecule type" value="Genomic_DNA"/>
</dbReference>